<proteinExistence type="predicted"/>
<keyword evidence="1" id="KW-0175">Coiled coil</keyword>
<protein>
    <submittedName>
        <fullName evidence="3">Uncharacterized protein</fullName>
    </submittedName>
</protein>
<feature type="transmembrane region" description="Helical" evidence="2">
    <location>
        <begin position="203"/>
        <end position="227"/>
    </location>
</feature>
<reference evidence="4" key="2">
    <citation type="journal article" date="2021" name="Sci. Data">
        <title>Chromosome-scale genome sequencing, assembly and annotation of six genomes from subfamily Leishmaniinae.</title>
        <authorList>
            <person name="Almutairi H."/>
            <person name="Urbaniak M.D."/>
            <person name="Bates M.D."/>
            <person name="Jariyapan N."/>
            <person name="Kwakye-Nuako G."/>
            <person name="Thomaz Soccol V."/>
            <person name="Al-Salem W.S."/>
            <person name="Dillon R.J."/>
            <person name="Bates P.A."/>
            <person name="Gatherer D."/>
        </authorList>
    </citation>
    <scope>NUCLEOTIDE SEQUENCE [LARGE SCALE GENOMIC DNA]</scope>
</reference>
<evidence type="ECO:0000313" key="4">
    <source>
        <dbReference type="Proteomes" id="UP000673552"/>
    </source>
</evidence>
<dbReference type="RefSeq" id="XP_067181236.1">
    <property type="nucleotide sequence ID" value="XM_067325380.1"/>
</dbReference>
<feature type="transmembrane region" description="Helical" evidence="2">
    <location>
        <begin position="99"/>
        <end position="117"/>
    </location>
</feature>
<evidence type="ECO:0000313" key="3">
    <source>
        <dbReference type="EMBL" id="KAG5486779.1"/>
    </source>
</evidence>
<keyword evidence="4" id="KW-1185">Reference proteome</keyword>
<keyword evidence="2" id="KW-0472">Membrane</keyword>
<dbReference type="OrthoDB" id="272278at2759"/>
<evidence type="ECO:0000256" key="2">
    <source>
        <dbReference type="SAM" id="Phobius"/>
    </source>
</evidence>
<keyword evidence="2" id="KW-1133">Transmembrane helix</keyword>
<accession>A0A836H6K1</accession>
<keyword evidence="2" id="KW-0812">Transmembrane</keyword>
<feature type="coiled-coil region" evidence="1">
    <location>
        <begin position="13"/>
        <end position="47"/>
    </location>
</feature>
<reference evidence="4" key="1">
    <citation type="journal article" date="2021" name="Microbiol. Resour. Announc.">
        <title>LGAAP: Leishmaniinae Genome Assembly and Annotation Pipeline.</title>
        <authorList>
            <person name="Almutairi H."/>
            <person name="Urbaniak M.D."/>
            <person name="Bates M.D."/>
            <person name="Jariyapan N."/>
            <person name="Kwakye-Nuako G."/>
            <person name="Thomaz-Soccol V."/>
            <person name="Al-Salem W.S."/>
            <person name="Dillon R.J."/>
            <person name="Bates P.A."/>
            <person name="Gatherer D."/>
        </authorList>
    </citation>
    <scope>NUCLEOTIDE SEQUENCE [LARGE SCALE GENOMIC DNA]</scope>
</reference>
<dbReference type="GeneID" id="92517892"/>
<sequence>MPAACNADIVKRIREGNQKRKEEERKKQQLEQEYLEVVTKKLDEERQSLSSTRFLPSILICLLFVSFPLSEQIVDWCLVGIFCVVNTLLACIFANPSEWLNIASIVMINFFLVRFSAEIYSIPQRLAQVSPILLIDYVAINLLTAAAAYCLYVSPRFFRFSRSHDEKEGRQKSAKHKGRHANEHDVLKTFAMQKAEAERLDHFLCVMFLLNVAALMYLDVIPFHIVLQNGLNLFRLLR</sequence>
<evidence type="ECO:0000256" key="1">
    <source>
        <dbReference type="SAM" id="Coils"/>
    </source>
</evidence>
<organism evidence="3 4">
    <name type="scientific">Leishmania martiniquensis</name>
    <dbReference type="NCBI Taxonomy" id="1580590"/>
    <lineage>
        <taxon>Eukaryota</taxon>
        <taxon>Discoba</taxon>
        <taxon>Euglenozoa</taxon>
        <taxon>Kinetoplastea</taxon>
        <taxon>Metakinetoplastina</taxon>
        <taxon>Trypanosomatida</taxon>
        <taxon>Trypanosomatidae</taxon>
        <taxon>Leishmaniinae</taxon>
        <taxon>Leishmania</taxon>
    </lineage>
</organism>
<comment type="caution">
    <text evidence="3">The sequence shown here is derived from an EMBL/GenBank/DDBJ whole genome shotgun (WGS) entry which is preliminary data.</text>
</comment>
<feature type="transmembrane region" description="Helical" evidence="2">
    <location>
        <begin position="73"/>
        <end position="92"/>
    </location>
</feature>
<dbReference type="EMBL" id="JAFEUZ010000006">
    <property type="protein sequence ID" value="KAG5486779.1"/>
    <property type="molecule type" value="Genomic_DNA"/>
</dbReference>
<feature type="transmembrane region" description="Helical" evidence="2">
    <location>
        <begin position="50"/>
        <end position="67"/>
    </location>
</feature>
<dbReference type="Proteomes" id="UP000673552">
    <property type="component" value="Unassembled WGS sequence"/>
</dbReference>
<dbReference type="AlphaFoldDB" id="A0A836H6K1"/>
<feature type="transmembrane region" description="Helical" evidence="2">
    <location>
        <begin position="129"/>
        <end position="152"/>
    </location>
</feature>
<name>A0A836H6K1_9TRYP</name>
<dbReference type="KEGG" id="lmat:92517892"/>
<gene>
    <name evidence="3" type="ORF">LSCM1_08036</name>
</gene>